<feature type="coiled-coil region" evidence="1">
    <location>
        <begin position="185"/>
        <end position="225"/>
    </location>
</feature>
<keyword evidence="3" id="KW-1185">Reference proteome</keyword>
<accession>A0ABN9XVC3</accession>
<evidence type="ECO:0000313" key="3">
    <source>
        <dbReference type="Proteomes" id="UP001189429"/>
    </source>
</evidence>
<dbReference type="Proteomes" id="UP001189429">
    <property type="component" value="Unassembled WGS sequence"/>
</dbReference>
<sequence length="404" mass="42977">MESAEQKLTAVLGAVSKLGARRALSEWLLQKAVAEAARAAVSDPAGSRQSQDQLTTFEGILGAGRKATSEEVRKALLSSGLDSGRELAKRWVTAHPDPHLAYEILEALDAVAGAETVVDGGSGGESSDDVPSLPQERLAQTAVKAEASQEKLDEKANVSALLAGKCLELQEAHQRYQQLLVDTDAARHSLQLQVQESEAKAMEAQEALVQRLEQAKMQEKAMEARCCGLDAELREALQLVAELQSELEPKVDAKFGHEGDQDLARAAGGRVQPEKAEHADKGLEEHTCLSVYEAAGHASAEAMPSADPSVQLPTSPLNVFLSADVGSILRALCDEEPIDIEKTCDFLNQGIFAPKPTDDDAIGTLIAMESACPVAAANVLADVVRGFDTICNHIEYIKSAARAA</sequence>
<evidence type="ECO:0000256" key="1">
    <source>
        <dbReference type="SAM" id="Coils"/>
    </source>
</evidence>
<name>A0ABN9XVC3_9DINO</name>
<dbReference type="EMBL" id="CAUYUJ010021093">
    <property type="protein sequence ID" value="CAK0902611.1"/>
    <property type="molecule type" value="Genomic_DNA"/>
</dbReference>
<comment type="caution">
    <text evidence="2">The sequence shown here is derived from an EMBL/GenBank/DDBJ whole genome shotgun (WGS) entry which is preliminary data.</text>
</comment>
<protein>
    <submittedName>
        <fullName evidence="2">Uncharacterized protein</fullName>
    </submittedName>
</protein>
<proteinExistence type="predicted"/>
<gene>
    <name evidence="2" type="ORF">PCOR1329_LOCUS79182</name>
</gene>
<reference evidence="2" key="1">
    <citation type="submission" date="2023-10" db="EMBL/GenBank/DDBJ databases">
        <authorList>
            <person name="Chen Y."/>
            <person name="Shah S."/>
            <person name="Dougan E. K."/>
            <person name="Thang M."/>
            <person name="Chan C."/>
        </authorList>
    </citation>
    <scope>NUCLEOTIDE SEQUENCE [LARGE SCALE GENOMIC DNA]</scope>
</reference>
<evidence type="ECO:0000313" key="2">
    <source>
        <dbReference type="EMBL" id="CAK0902611.1"/>
    </source>
</evidence>
<keyword evidence="1" id="KW-0175">Coiled coil</keyword>
<organism evidence="2 3">
    <name type="scientific">Prorocentrum cordatum</name>
    <dbReference type="NCBI Taxonomy" id="2364126"/>
    <lineage>
        <taxon>Eukaryota</taxon>
        <taxon>Sar</taxon>
        <taxon>Alveolata</taxon>
        <taxon>Dinophyceae</taxon>
        <taxon>Prorocentrales</taxon>
        <taxon>Prorocentraceae</taxon>
        <taxon>Prorocentrum</taxon>
    </lineage>
</organism>
<feature type="non-terminal residue" evidence="2">
    <location>
        <position position="404"/>
    </location>
</feature>